<dbReference type="PANTHER" id="PTHR30158">
    <property type="entry name" value="ACRA/E-RELATED COMPONENT OF DRUG EFFLUX TRANSPORTER"/>
    <property type="match status" value="1"/>
</dbReference>
<dbReference type="Pfam" id="PF25944">
    <property type="entry name" value="Beta-barrel_RND"/>
    <property type="match status" value="1"/>
</dbReference>
<dbReference type="InterPro" id="IPR058627">
    <property type="entry name" value="MdtA-like_C"/>
</dbReference>
<dbReference type="eggNOG" id="COG0845">
    <property type="taxonomic scope" value="Bacteria"/>
</dbReference>
<dbReference type="Gene3D" id="2.40.30.170">
    <property type="match status" value="1"/>
</dbReference>
<sequence length="442" mass="47779">MYILNLIHFSCKHHKPSLMDKLMACYSVFPSTEVIMRSGFILPLIAGVLALQLSGCGDAGQSGQQQQQQAPEVGFVTVKAATVTLNRELPGRTTAHQVAEVRPQVSGVIEKRLFEEGQEVSAGQPLYKIDSRTYQAAVASARAELARATATLNSNDLRAKRFKKLLDYKAVSQQEYDEAQAQLDENKAAVAAARANLQSAQINLDYATIKAPISGRIGRSSVTAGALVTANQANALATIRQLDPIYVDLTQSSNELRQLRQAMQAGELQQVSDDEARITLILEDGSHYKEAGALQFSEFAVDESTGSVTLRALFPNPDGELLPGMFVRGRLPEGQRKDAILVPQKGITRDPTGQAYAMLIDDNNQVKKVKVRTERAVGNQWLIADGLKDGDRLIVDGLQRIQPGAPVSPVDTEKANVEPAPAQQEQPQSPASDAGEAQSAAQ</sequence>
<feature type="domain" description="Multidrug resistance protein MdtA-like alpha-helical hairpin" evidence="5">
    <location>
        <begin position="138"/>
        <end position="207"/>
    </location>
</feature>
<evidence type="ECO:0000259" key="7">
    <source>
        <dbReference type="Pfam" id="PF25944"/>
    </source>
</evidence>
<dbReference type="InterPro" id="IPR058624">
    <property type="entry name" value="MdtA-like_HH"/>
</dbReference>
<accession>Q0VQY5</accession>
<dbReference type="TCDB" id="2.A.6.2.46">
    <property type="family name" value="the resistance-nodulation-cell division (rnd) superfamily"/>
</dbReference>
<evidence type="ECO:0000256" key="4">
    <source>
        <dbReference type="SAM" id="MobiDB-lite"/>
    </source>
</evidence>
<feature type="domain" description="Multidrug resistance protein MdtA-like C-terminal permuted SH3" evidence="8">
    <location>
        <begin position="338"/>
        <end position="400"/>
    </location>
</feature>
<organism evidence="9 10">
    <name type="scientific">Alcanivorax borkumensis (strain ATCC 700651 / DSM 11573 / NCIMB 13689 / SK2)</name>
    <dbReference type="NCBI Taxonomy" id="393595"/>
    <lineage>
        <taxon>Bacteria</taxon>
        <taxon>Pseudomonadati</taxon>
        <taxon>Pseudomonadota</taxon>
        <taxon>Gammaproteobacteria</taxon>
        <taxon>Oceanospirillales</taxon>
        <taxon>Alcanivoracaceae</taxon>
        <taxon>Alcanivorax</taxon>
    </lineage>
</organism>
<protein>
    <submittedName>
        <fullName evidence="9">Multidrug/solvent RND membrane fusion protein, putative</fullName>
    </submittedName>
</protein>
<name>Q0VQY5_ALCBS</name>
<evidence type="ECO:0000256" key="3">
    <source>
        <dbReference type="SAM" id="Coils"/>
    </source>
</evidence>
<evidence type="ECO:0000313" key="10">
    <source>
        <dbReference type="Proteomes" id="UP000008871"/>
    </source>
</evidence>
<dbReference type="Proteomes" id="UP000008871">
    <property type="component" value="Chromosome"/>
</dbReference>
<feature type="region of interest" description="Disordered" evidence="4">
    <location>
        <begin position="401"/>
        <end position="442"/>
    </location>
</feature>
<dbReference type="EMBL" id="AM286690">
    <property type="protein sequence ID" value="CAL16413.1"/>
    <property type="molecule type" value="Genomic_DNA"/>
</dbReference>
<keyword evidence="3" id="KW-0175">Coiled coil</keyword>
<dbReference type="NCBIfam" id="TIGR01730">
    <property type="entry name" value="RND_mfp"/>
    <property type="match status" value="1"/>
</dbReference>
<evidence type="ECO:0000313" key="9">
    <source>
        <dbReference type="EMBL" id="CAL16413.1"/>
    </source>
</evidence>
<dbReference type="FunFam" id="2.40.420.20:FF:000001">
    <property type="entry name" value="Efflux RND transporter periplasmic adaptor subunit"/>
    <property type="match status" value="1"/>
</dbReference>
<dbReference type="GO" id="GO:0046677">
    <property type="term" value="P:response to antibiotic"/>
    <property type="evidence" value="ECO:0007669"/>
    <property type="project" value="TreeGrafter"/>
</dbReference>
<comment type="similarity">
    <text evidence="2">Belongs to the membrane fusion protein (MFP) (TC 8.A.1) family.</text>
</comment>
<dbReference type="Gene3D" id="2.40.420.20">
    <property type="match status" value="1"/>
</dbReference>
<reference evidence="9 10" key="1">
    <citation type="journal article" date="2006" name="Nat. Biotechnol.">
        <title>Genome sequence of the ubiquitous hydrocarbon-degrading marine bacterium Alcanivorax borkumensis.</title>
        <authorList>
            <person name="Schneiker S."/>
            <person name="Martins dos Santos V.A.P."/>
            <person name="Bartels D."/>
            <person name="Bekel T."/>
            <person name="Brecht M."/>
            <person name="Buhrmester J."/>
            <person name="Chernikova T.N."/>
            <person name="Denaro R."/>
            <person name="Ferrer M."/>
            <person name="Gertler C."/>
            <person name="Goesmann A."/>
            <person name="Golyshina O.V."/>
            <person name="Kaminski F."/>
            <person name="Khachane A.N."/>
            <person name="Lang S."/>
            <person name="Linke B."/>
            <person name="McHardy A.C."/>
            <person name="Meyer F."/>
            <person name="Nechitaylo T."/>
            <person name="Puehler A."/>
            <person name="Regenhardt D."/>
            <person name="Rupp O."/>
            <person name="Sabirova J.S."/>
            <person name="Selbitschka W."/>
            <person name="Yakimov M.M."/>
            <person name="Timmis K.N."/>
            <person name="Vorhoelter F.-J."/>
            <person name="Weidner S."/>
            <person name="Kaiser O."/>
            <person name="Golyshin P.N."/>
        </authorList>
    </citation>
    <scope>NUCLEOTIDE SEQUENCE [LARGE SCALE GENOMIC DNA]</scope>
    <source>
        <strain evidence="10">ATCC 700651 / DSM 11573 / NCIMB 13689 / SK2</strain>
    </source>
</reference>
<comment type="subcellular location">
    <subcellularLocation>
        <location evidence="1">Cell inner membrane</location>
        <topology evidence="1">Lipid-anchor</topology>
    </subcellularLocation>
</comment>
<evidence type="ECO:0000256" key="2">
    <source>
        <dbReference type="ARBA" id="ARBA00009477"/>
    </source>
</evidence>
<feature type="compositionally biased region" description="Low complexity" evidence="4">
    <location>
        <begin position="418"/>
        <end position="434"/>
    </location>
</feature>
<dbReference type="STRING" id="393595.ABO_0965"/>
<dbReference type="AlphaFoldDB" id="Q0VQY5"/>
<dbReference type="Pfam" id="PF25917">
    <property type="entry name" value="BSH_RND"/>
    <property type="match status" value="1"/>
</dbReference>
<dbReference type="SUPFAM" id="SSF111369">
    <property type="entry name" value="HlyD-like secretion proteins"/>
    <property type="match status" value="1"/>
</dbReference>
<dbReference type="GO" id="GO:0005886">
    <property type="term" value="C:plasma membrane"/>
    <property type="evidence" value="ECO:0007669"/>
    <property type="project" value="UniProtKB-SubCell"/>
</dbReference>
<dbReference type="Gene3D" id="2.40.50.100">
    <property type="match status" value="1"/>
</dbReference>
<feature type="coiled-coil region" evidence="3">
    <location>
        <begin position="169"/>
        <end position="203"/>
    </location>
</feature>
<dbReference type="Pfam" id="PF25876">
    <property type="entry name" value="HH_MFP_RND"/>
    <property type="match status" value="1"/>
</dbReference>
<dbReference type="HOGENOM" id="CLU_018816_2_1_6"/>
<keyword evidence="10" id="KW-1185">Reference proteome</keyword>
<dbReference type="KEGG" id="abo:ABO_0965"/>
<feature type="domain" description="Multidrug resistance protein MdtA-like beta-barrel" evidence="7">
    <location>
        <begin position="244"/>
        <end position="334"/>
    </location>
</feature>
<dbReference type="InterPro" id="IPR058626">
    <property type="entry name" value="MdtA-like_b-barrel"/>
</dbReference>
<dbReference type="PANTHER" id="PTHR30158:SF3">
    <property type="entry name" value="MULTIDRUG EFFLUX PUMP SUBUNIT ACRA-RELATED"/>
    <property type="match status" value="1"/>
</dbReference>
<gene>
    <name evidence="9" type="ordered locus">ABO_0965</name>
</gene>
<proteinExistence type="inferred from homology"/>
<evidence type="ECO:0000256" key="1">
    <source>
        <dbReference type="ARBA" id="ARBA00004519"/>
    </source>
</evidence>
<dbReference type="GO" id="GO:0022857">
    <property type="term" value="F:transmembrane transporter activity"/>
    <property type="evidence" value="ECO:0007669"/>
    <property type="project" value="InterPro"/>
</dbReference>
<dbReference type="InterPro" id="IPR058625">
    <property type="entry name" value="MdtA-like_BSH"/>
</dbReference>
<dbReference type="Gene3D" id="1.10.287.470">
    <property type="entry name" value="Helix hairpin bin"/>
    <property type="match status" value="1"/>
</dbReference>
<evidence type="ECO:0000259" key="6">
    <source>
        <dbReference type="Pfam" id="PF25917"/>
    </source>
</evidence>
<dbReference type="Pfam" id="PF25967">
    <property type="entry name" value="RND-MFP_C"/>
    <property type="match status" value="1"/>
</dbReference>
<feature type="domain" description="Multidrug resistance protein MdtA-like barrel-sandwich hybrid" evidence="6">
    <location>
        <begin position="98"/>
        <end position="239"/>
    </location>
</feature>
<dbReference type="InterPro" id="IPR006143">
    <property type="entry name" value="RND_pump_MFP"/>
</dbReference>
<evidence type="ECO:0000259" key="5">
    <source>
        <dbReference type="Pfam" id="PF25876"/>
    </source>
</evidence>
<evidence type="ECO:0000259" key="8">
    <source>
        <dbReference type="Pfam" id="PF25967"/>
    </source>
</evidence>